<evidence type="ECO:0000313" key="2">
    <source>
        <dbReference type="EMBL" id="MBC2845042.1"/>
    </source>
</evidence>
<reference evidence="2" key="1">
    <citation type="submission" date="2020-08" db="EMBL/GenBank/DDBJ databases">
        <title>Winogradskyella ouciana sp. nov., isolated from the hadal seawater of the Mariana Trench.</title>
        <authorList>
            <person name="He X."/>
        </authorList>
    </citation>
    <scope>NUCLEOTIDE SEQUENCE [LARGE SCALE GENOMIC DNA]</scope>
    <source>
        <strain evidence="2">KCTC 52348</strain>
    </source>
</reference>
<accession>A0A842IP88</accession>
<evidence type="ECO:0008006" key="4">
    <source>
        <dbReference type="Google" id="ProtNLM"/>
    </source>
</evidence>
<keyword evidence="1" id="KW-0732">Signal</keyword>
<protein>
    <recommendedName>
        <fullName evidence="4">DUF4251 domain-containing protein</fullName>
    </recommendedName>
</protein>
<dbReference type="Gene3D" id="2.40.128.410">
    <property type="match status" value="1"/>
</dbReference>
<keyword evidence="3" id="KW-1185">Reference proteome</keyword>
<comment type="caution">
    <text evidence="2">The sequence shown here is derived from an EMBL/GenBank/DDBJ whole genome shotgun (WGS) entry which is preliminary data.</text>
</comment>
<feature type="signal peptide" evidence="1">
    <location>
        <begin position="1"/>
        <end position="22"/>
    </location>
</feature>
<gene>
    <name evidence="2" type="ORF">H7F21_08060</name>
</gene>
<sequence>MMKHFSVIALLFSLVATSFSGAQTKTTQKEKFETQYNATKTLVKSKSYTYIGEVVFNDEKRELLQAETNYIDINNSDVLSIIQALGQKQPVEVNGSIDNYSVNFDDGKQVIVITFVSNANEFLIEIKPTGKAFLTMNASGLLIKQAGFIKPL</sequence>
<feature type="chain" id="PRO_5032779418" description="DUF4251 domain-containing protein" evidence="1">
    <location>
        <begin position="23"/>
        <end position="152"/>
    </location>
</feature>
<evidence type="ECO:0000313" key="3">
    <source>
        <dbReference type="Proteomes" id="UP000533900"/>
    </source>
</evidence>
<dbReference type="EMBL" id="JACLCP010000002">
    <property type="protein sequence ID" value="MBC2845042.1"/>
    <property type="molecule type" value="Genomic_DNA"/>
</dbReference>
<evidence type="ECO:0000256" key="1">
    <source>
        <dbReference type="SAM" id="SignalP"/>
    </source>
</evidence>
<dbReference type="AlphaFoldDB" id="A0A842IP88"/>
<dbReference type="Proteomes" id="UP000533900">
    <property type="component" value="Unassembled WGS sequence"/>
</dbReference>
<name>A0A842IP88_9FLAO</name>
<organism evidence="2 3">
    <name type="scientific">Winogradskyella flava</name>
    <dbReference type="NCBI Taxonomy" id="1884876"/>
    <lineage>
        <taxon>Bacteria</taxon>
        <taxon>Pseudomonadati</taxon>
        <taxon>Bacteroidota</taxon>
        <taxon>Flavobacteriia</taxon>
        <taxon>Flavobacteriales</taxon>
        <taxon>Flavobacteriaceae</taxon>
        <taxon>Winogradskyella</taxon>
    </lineage>
</organism>
<proteinExistence type="predicted"/>
<dbReference type="RefSeq" id="WP_185788761.1">
    <property type="nucleotide sequence ID" value="NZ_JACLCP010000002.1"/>
</dbReference>